<dbReference type="AlphaFoldDB" id="A0A016W1X0"/>
<sequence>MQVKHGLEEVLRFFHFRLETDKDVCAGFLQCGEHEYYKRSERYCRIIRIRITMVYDMNMMTTLHETIDSSTFSGRGTMLVGPFHPSNCHFFLGDHELSISGSIKDLAQSSKNKFFSLRSADHLAVALASHSESASFSAPIVPL</sequence>
<dbReference type="Proteomes" id="UP000024635">
    <property type="component" value="Unassembled WGS sequence"/>
</dbReference>
<proteinExistence type="predicted"/>
<gene>
    <name evidence="1" type="primary">Acey_s0001.g135</name>
    <name evidence="1" type="ORF">Y032_0001g135</name>
</gene>
<comment type="caution">
    <text evidence="1">The sequence shown here is derived from an EMBL/GenBank/DDBJ whole genome shotgun (WGS) entry which is preliminary data.</text>
</comment>
<evidence type="ECO:0000313" key="1">
    <source>
        <dbReference type="EMBL" id="EYC33864.1"/>
    </source>
</evidence>
<keyword evidence="2" id="KW-1185">Reference proteome</keyword>
<accession>A0A016W1X0</accession>
<reference evidence="2" key="1">
    <citation type="journal article" date="2015" name="Nat. Genet.">
        <title>The genome and transcriptome of the zoonotic hookworm Ancylostoma ceylanicum identify infection-specific gene families.</title>
        <authorList>
            <person name="Schwarz E.M."/>
            <person name="Hu Y."/>
            <person name="Antoshechkin I."/>
            <person name="Miller M.M."/>
            <person name="Sternberg P.W."/>
            <person name="Aroian R.V."/>
        </authorList>
    </citation>
    <scope>NUCLEOTIDE SEQUENCE</scope>
    <source>
        <strain evidence="2">HY135</strain>
    </source>
</reference>
<protein>
    <submittedName>
        <fullName evidence="1">Uncharacterized protein</fullName>
    </submittedName>
</protein>
<organism evidence="1 2">
    <name type="scientific">Ancylostoma ceylanicum</name>
    <dbReference type="NCBI Taxonomy" id="53326"/>
    <lineage>
        <taxon>Eukaryota</taxon>
        <taxon>Metazoa</taxon>
        <taxon>Ecdysozoa</taxon>
        <taxon>Nematoda</taxon>
        <taxon>Chromadorea</taxon>
        <taxon>Rhabditida</taxon>
        <taxon>Rhabditina</taxon>
        <taxon>Rhabditomorpha</taxon>
        <taxon>Strongyloidea</taxon>
        <taxon>Ancylostomatidae</taxon>
        <taxon>Ancylostomatinae</taxon>
        <taxon>Ancylostoma</taxon>
    </lineage>
</organism>
<dbReference type="EMBL" id="JARK01001337">
    <property type="protein sequence ID" value="EYC33864.1"/>
    <property type="molecule type" value="Genomic_DNA"/>
</dbReference>
<evidence type="ECO:0000313" key="2">
    <source>
        <dbReference type="Proteomes" id="UP000024635"/>
    </source>
</evidence>
<name>A0A016W1X0_9BILA</name>